<name>A0A397SEN3_9GLOM</name>
<evidence type="ECO:0000313" key="1">
    <source>
        <dbReference type="EMBL" id="RIA83186.1"/>
    </source>
</evidence>
<protein>
    <submittedName>
        <fullName evidence="1">Uncharacterized protein</fullName>
    </submittedName>
</protein>
<dbReference type="AlphaFoldDB" id="A0A397SEN3"/>
<accession>A0A397SEN3</accession>
<proteinExistence type="predicted"/>
<sequence>MVAELKQKIDNLEGSLWQVEEENTLLREYNGIFGVETDKLYEENKALQERSKKRLKSKERSLDKANDIAARFKMKHILKGQIPDEYVLDYDKTFVKQSDKIYKKLIPKLKKLISGHYNLSVTQLSNWLRLIHKHKRDRIRK</sequence>
<organism evidence="1 2">
    <name type="scientific">Glomus cerebriforme</name>
    <dbReference type="NCBI Taxonomy" id="658196"/>
    <lineage>
        <taxon>Eukaryota</taxon>
        <taxon>Fungi</taxon>
        <taxon>Fungi incertae sedis</taxon>
        <taxon>Mucoromycota</taxon>
        <taxon>Glomeromycotina</taxon>
        <taxon>Glomeromycetes</taxon>
        <taxon>Glomerales</taxon>
        <taxon>Glomeraceae</taxon>
        <taxon>Glomus</taxon>
    </lineage>
</organism>
<keyword evidence="2" id="KW-1185">Reference proteome</keyword>
<gene>
    <name evidence="1" type="ORF">C1645_743249</name>
</gene>
<dbReference type="EMBL" id="QKYT01000592">
    <property type="protein sequence ID" value="RIA83186.1"/>
    <property type="molecule type" value="Genomic_DNA"/>
</dbReference>
<reference evidence="1 2" key="1">
    <citation type="submission" date="2018-06" db="EMBL/GenBank/DDBJ databases">
        <title>Comparative genomics reveals the genomic features of Rhizophagus irregularis, R. cerebriforme, R. diaphanum and Gigaspora rosea, and their symbiotic lifestyle signature.</title>
        <authorList>
            <person name="Morin E."/>
            <person name="San Clemente H."/>
            <person name="Chen E.C.H."/>
            <person name="De La Providencia I."/>
            <person name="Hainaut M."/>
            <person name="Kuo A."/>
            <person name="Kohler A."/>
            <person name="Murat C."/>
            <person name="Tang N."/>
            <person name="Roy S."/>
            <person name="Loubradou J."/>
            <person name="Henrissat B."/>
            <person name="Grigoriev I.V."/>
            <person name="Corradi N."/>
            <person name="Roux C."/>
            <person name="Martin F.M."/>
        </authorList>
    </citation>
    <scope>NUCLEOTIDE SEQUENCE [LARGE SCALE GENOMIC DNA]</scope>
    <source>
        <strain evidence="1 2">DAOM 227022</strain>
    </source>
</reference>
<evidence type="ECO:0000313" key="2">
    <source>
        <dbReference type="Proteomes" id="UP000265703"/>
    </source>
</evidence>
<dbReference type="Proteomes" id="UP000265703">
    <property type="component" value="Unassembled WGS sequence"/>
</dbReference>
<comment type="caution">
    <text evidence="1">The sequence shown here is derived from an EMBL/GenBank/DDBJ whole genome shotgun (WGS) entry which is preliminary data.</text>
</comment>
<dbReference type="STRING" id="658196.A0A397SEN3"/>